<evidence type="ECO:0000256" key="6">
    <source>
        <dbReference type="ARBA" id="ARBA00022989"/>
    </source>
</evidence>
<keyword evidence="7 8" id="KW-0472">Membrane</keyword>
<proteinExistence type="inferred from homology"/>
<keyword evidence="11" id="KW-1185">Reference proteome</keyword>
<comment type="subcellular location">
    <subcellularLocation>
        <location evidence="1 8">Cell membrane</location>
        <topology evidence="1 8">Multi-pass membrane protein</topology>
    </subcellularLocation>
</comment>
<dbReference type="RefSeq" id="WP_344590286.1">
    <property type="nucleotide sequence ID" value="NZ_BAAARW010000012.1"/>
</dbReference>
<keyword evidence="5" id="KW-0029">Amino-acid transport</keyword>
<feature type="domain" description="ABC transmembrane type-1" evidence="9">
    <location>
        <begin position="20"/>
        <end position="208"/>
    </location>
</feature>
<feature type="transmembrane region" description="Helical" evidence="8">
    <location>
        <begin position="53"/>
        <end position="77"/>
    </location>
</feature>
<dbReference type="InterPro" id="IPR010065">
    <property type="entry name" value="AA_ABC_transptr_permease_3TM"/>
</dbReference>
<evidence type="ECO:0000313" key="10">
    <source>
        <dbReference type="EMBL" id="GAA2422411.1"/>
    </source>
</evidence>
<dbReference type="PANTHER" id="PTHR30614:SF0">
    <property type="entry name" value="L-CYSTINE TRANSPORT SYSTEM PERMEASE PROTEIN TCYL"/>
    <property type="match status" value="1"/>
</dbReference>
<name>A0ABP5WBJ4_9ACTN</name>
<dbReference type="NCBIfam" id="TIGR01726">
    <property type="entry name" value="HEQRo_perm_3TM"/>
    <property type="match status" value="1"/>
</dbReference>
<evidence type="ECO:0000313" key="11">
    <source>
        <dbReference type="Proteomes" id="UP001501231"/>
    </source>
</evidence>
<comment type="similarity">
    <text evidence="8">Belongs to the binding-protein-dependent transport system permease family.</text>
</comment>
<evidence type="ECO:0000256" key="8">
    <source>
        <dbReference type="RuleBase" id="RU363032"/>
    </source>
</evidence>
<dbReference type="CDD" id="cd06261">
    <property type="entry name" value="TM_PBP2"/>
    <property type="match status" value="1"/>
</dbReference>
<dbReference type="PANTHER" id="PTHR30614">
    <property type="entry name" value="MEMBRANE COMPONENT OF AMINO ACID ABC TRANSPORTER"/>
    <property type="match status" value="1"/>
</dbReference>
<reference evidence="11" key="1">
    <citation type="journal article" date="2019" name="Int. J. Syst. Evol. Microbiol.">
        <title>The Global Catalogue of Microorganisms (GCM) 10K type strain sequencing project: providing services to taxonomists for standard genome sequencing and annotation.</title>
        <authorList>
            <consortium name="The Broad Institute Genomics Platform"/>
            <consortium name="The Broad Institute Genome Sequencing Center for Infectious Disease"/>
            <person name="Wu L."/>
            <person name="Ma J."/>
        </authorList>
    </citation>
    <scope>NUCLEOTIDE SEQUENCE [LARGE SCALE GENOMIC DNA]</scope>
    <source>
        <strain evidence="11">JCM 3325</strain>
    </source>
</reference>
<organism evidence="10 11">
    <name type="scientific">Actinomadura vinacea</name>
    <dbReference type="NCBI Taxonomy" id="115336"/>
    <lineage>
        <taxon>Bacteria</taxon>
        <taxon>Bacillati</taxon>
        <taxon>Actinomycetota</taxon>
        <taxon>Actinomycetes</taxon>
        <taxon>Streptosporangiales</taxon>
        <taxon>Thermomonosporaceae</taxon>
        <taxon>Actinomadura</taxon>
    </lineage>
</organism>
<feature type="transmembrane region" description="Helical" evidence="8">
    <location>
        <begin position="83"/>
        <end position="104"/>
    </location>
</feature>
<dbReference type="SUPFAM" id="SSF161098">
    <property type="entry name" value="MetI-like"/>
    <property type="match status" value="1"/>
</dbReference>
<evidence type="ECO:0000256" key="3">
    <source>
        <dbReference type="ARBA" id="ARBA00022475"/>
    </source>
</evidence>
<evidence type="ECO:0000259" key="9">
    <source>
        <dbReference type="PROSITE" id="PS50928"/>
    </source>
</evidence>
<dbReference type="Pfam" id="PF00528">
    <property type="entry name" value="BPD_transp_1"/>
    <property type="match status" value="1"/>
</dbReference>
<dbReference type="Gene3D" id="1.10.3720.10">
    <property type="entry name" value="MetI-like"/>
    <property type="match status" value="1"/>
</dbReference>
<feature type="transmembrane region" description="Helical" evidence="8">
    <location>
        <begin position="190"/>
        <end position="211"/>
    </location>
</feature>
<protein>
    <submittedName>
        <fullName evidence="10">Amino acid ABC transporter permease</fullName>
    </submittedName>
</protein>
<feature type="transmembrane region" description="Helical" evidence="8">
    <location>
        <begin position="20"/>
        <end position="41"/>
    </location>
</feature>
<evidence type="ECO:0000256" key="1">
    <source>
        <dbReference type="ARBA" id="ARBA00004651"/>
    </source>
</evidence>
<dbReference type="InterPro" id="IPR000515">
    <property type="entry name" value="MetI-like"/>
</dbReference>
<dbReference type="Proteomes" id="UP001501231">
    <property type="component" value="Unassembled WGS sequence"/>
</dbReference>
<dbReference type="EMBL" id="BAAARW010000012">
    <property type="protein sequence ID" value="GAA2422411.1"/>
    <property type="molecule type" value="Genomic_DNA"/>
</dbReference>
<evidence type="ECO:0000256" key="5">
    <source>
        <dbReference type="ARBA" id="ARBA00022970"/>
    </source>
</evidence>
<comment type="caution">
    <text evidence="10">The sequence shown here is derived from an EMBL/GenBank/DDBJ whole genome shotgun (WGS) entry which is preliminary data.</text>
</comment>
<keyword evidence="6 8" id="KW-1133">Transmembrane helix</keyword>
<keyword evidence="4 8" id="KW-0812">Transmembrane</keyword>
<dbReference type="InterPro" id="IPR035906">
    <property type="entry name" value="MetI-like_sf"/>
</dbReference>
<gene>
    <name evidence="10" type="ORF">GCM10010191_37720</name>
</gene>
<evidence type="ECO:0000256" key="7">
    <source>
        <dbReference type="ARBA" id="ARBA00023136"/>
    </source>
</evidence>
<dbReference type="PROSITE" id="PS50928">
    <property type="entry name" value="ABC_TM1"/>
    <property type="match status" value="1"/>
</dbReference>
<sequence length="220" mass="23633">MNLLDPALLDRALPLLGPALMMTLLLGLVSFAAGCVLGMLLTLARLSGRRPLVLLSIAYVSVFRGTPLLIQILVIYFGLPQMGIQLGAFLSAVTALTLHTAAYLSENFRAGFLAVDRGQWEAADSLGMSSLRTLRRVVLPQAIRVATPAVGSRFIALMKDTSLASVITVAEITQAAEAVGSSTFRYMEMFLLAAVVYWLMNAALSIGQAVLERRMGRAYA</sequence>
<keyword evidence="3" id="KW-1003">Cell membrane</keyword>
<accession>A0ABP5WBJ4</accession>
<keyword evidence="2 8" id="KW-0813">Transport</keyword>
<evidence type="ECO:0000256" key="2">
    <source>
        <dbReference type="ARBA" id="ARBA00022448"/>
    </source>
</evidence>
<dbReference type="InterPro" id="IPR043429">
    <property type="entry name" value="ArtM/GltK/GlnP/TcyL/YhdX-like"/>
</dbReference>
<evidence type="ECO:0000256" key="4">
    <source>
        <dbReference type="ARBA" id="ARBA00022692"/>
    </source>
</evidence>